<accession>A0A3N6Q7B9</accession>
<comment type="caution">
    <text evidence="1">The sequence shown here is derived from an EMBL/GenBank/DDBJ whole genome shotgun (WGS) entry which is preliminary data.</text>
</comment>
<gene>
    <name evidence="2" type="ORF">DY000_02034807</name>
    <name evidence="1" type="ORF">F2Q70_00028124</name>
</gene>
<dbReference type="EMBL" id="QGKY02000094">
    <property type="protein sequence ID" value="KAF2604297.1"/>
    <property type="molecule type" value="Genomic_DNA"/>
</dbReference>
<reference evidence="2 3" key="3">
    <citation type="journal article" date="2020" name="BMC Genomics">
        <title>Intraspecific diversification of the crop wild relative Brassica cretica Lam. using demographic model selection.</title>
        <authorList>
            <person name="Kioukis A."/>
            <person name="Michalopoulou V.A."/>
            <person name="Briers L."/>
            <person name="Pirintsos S."/>
            <person name="Studholme D.J."/>
            <person name="Pavlidis P."/>
            <person name="Sarris P.F."/>
        </authorList>
    </citation>
    <scope>NUCLEOTIDE SEQUENCE [LARGE SCALE GENOMIC DNA]</scope>
    <source>
        <strain evidence="3">cv. PFS-1207/04</strain>
        <strain evidence="2">PFS-1207/04</strain>
    </source>
</reference>
<dbReference type="EMBL" id="QGKV02000649">
    <property type="protein sequence ID" value="KAF3581738.1"/>
    <property type="molecule type" value="Genomic_DNA"/>
</dbReference>
<protein>
    <submittedName>
        <fullName evidence="1">Uncharacterized protein</fullName>
    </submittedName>
</protein>
<name>A0A3N6Q7B9_BRACR</name>
<organism evidence="1">
    <name type="scientific">Brassica cretica</name>
    <name type="common">Mustard</name>
    <dbReference type="NCBI Taxonomy" id="69181"/>
    <lineage>
        <taxon>Eukaryota</taxon>
        <taxon>Viridiplantae</taxon>
        <taxon>Streptophyta</taxon>
        <taxon>Embryophyta</taxon>
        <taxon>Tracheophyta</taxon>
        <taxon>Spermatophyta</taxon>
        <taxon>Magnoliopsida</taxon>
        <taxon>eudicotyledons</taxon>
        <taxon>Gunneridae</taxon>
        <taxon>Pentapetalae</taxon>
        <taxon>rosids</taxon>
        <taxon>malvids</taxon>
        <taxon>Brassicales</taxon>
        <taxon>Brassicaceae</taxon>
        <taxon>Brassiceae</taxon>
        <taxon>Brassica</taxon>
    </lineage>
</organism>
<evidence type="ECO:0000313" key="1">
    <source>
        <dbReference type="EMBL" id="KAF2604297.1"/>
    </source>
</evidence>
<dbReference type="AlphaFoldDB" id="A0A3N6Q7B9"/>
<evidence type="ECO:0000313" key="3">
    <source>
        <dbReference type="Proteomes" id="UP000266723"/>
    </source>
</evidence>
<sequence>MEPKQGNVSALGDGVSAAATAALTPVMRNPAPWWMTGCPRKEPDFTIWADQQPLGLDSFGCVLFDLDFLLYLHFISRRG</sequence>
<proteinExistence type="predicted"/>
<reference evidence="1" key="1">
    <citation type="submission" date="2019-12" db="EMBL/GenBank/DDBJ databases">
        <title>Genome sequencing and annotation of Brassica cretica.</title>
        <authorList>
            <person name="Studholme D.J."/>
            <person name="Sarris P.F."/>
        </authorList>
    </citation>
    <scope>NUCLEOTIDE SEQUENCE</scope>
    <source>
        <strain evidence="1">PFS-102/07</strain>
        <tissue evidence="1">Leaf</tissue>
    </source>
</reference>
<dbReference type="Proteomes" id="UP000266723">
    <property type="component" value="Unassembled WGS sequence"/>
</dbReference>
<reference evidence="2" key="2">
    <citation type="submission" date="2019-12" db="EMBL/GenBank/DDBJ databases">
        <authorList>
            <person name="Studholme D.J."/>
            <person name="Sarris P."/>
        </authorList>
    </citation>
    <scope>NUCLEOTIDE SEQUENCE</scope>
    <source>
        <strain evidence="2">PFS-1207/04</strain>
        <tissue evidence="2">Leaf</tissue>
    </source>
</reference>
<keyword evidence="3" id="KW-1185">Reference proteome</keyword>
<evidence type="ECO:0000313" key="2">
    <source>
        <dbReference type="EMBL" id="KAF3581738.1"/>
    </source>
</evidence>